<protein>
    <submittedName>
        <fullName evidence="3">DNA-binding transcriptional MerR regulator</fullName>
    </submittedName>
</protein>
<dbReference type="PRINTS" id="PR00040">
    <property type="entry name" value="HTHMERR"/>
</dbReference>
<dbReference type="Gene3D" id="1.10.1660.10">
    <property type="match status" value="1"/>
</dbReference>
<dbReference type="STRING" id="1210089.GCA_001613165_04844"/>
<dbReference type="InterPro" id="IPR047057">
    <property type="entry name" value="MerR_fam"/>
</dbReference>
<dbReference type="InterPro" id="IPR000551">
    <property type="entry name" value="MerR-type_HTH_dom"/>
</dbReference>
<dbReference type="SUPFAM" id="SSF46955">
    <property type="entry name" value="Putative DNA-binding domain"/>
    <property type="match status" value="1"/>
</dbReference>
<dbReference type="GO" id="GO:0003700">
    <property type="term" value="F:DNA-binding transcription factor activity"/>
    <property type="evidence" value="ECO:0007669"/>
    <property type="project" value="InterPro"/>
</dbReference>
<keyword evidence="4" id="KW-1185">Reference proteome</keyword>
<dbReference type="RefSeq" id="WP_068023817.1">
    <property type="nucleotide sequence ID" value="NZ_QQAZ01000002.1"/>
</dbReference>
<dbReference type="EMBL" id="QQAZ01000002">
    <property type="protein sequence ID" value="RDI54469.1"/>
    <property type="molecule type" value="Genomic_DNA"/>
</dbReference>
<accession>A0A370HC24</accession>
<evidence type="ECO:0000313" key="3">
    <source>
        <dbReference type="EMBL" id="RDI54469.1"/>
    </source>
</evidence>
<dbReference type="Proteomes" id="UP000255355">
    <property type="component" value="Unassembled WGS sequence"/>
</dbReference>
<dbReference type="GO" id="GO:0003677">
    <property type="term" value="F:DNA binding"/>
    <property type="evidence" value="ECO:0007669"/>
    <property type="project" value="UniProtKB-KW"/>
</dbReference>
<dbReference type="PROSITE" id="PS50937">
    <property type="entry name" value="HTH_MERR_2"/>
    <property type="match status" value="1"/>
</dbReference>
<dbReference type="PANTHER" id="PTHR30204">
    <property type="entry name" value="REDOX-CYCLING DRUG-SENSING TRANSCRIPTIONAL ACTIVATOR SOXR"/>
    <property type="match status" value="1"/>
</dbReference>
<dbReference type="InterPro" id="IPR009061">
    <property type="entry name" value="DNA-bd_dom_put_sf"/>
</dbReference>
<reference evidence="3 4" key="1">
    <citation type="submission" date="2018-07" db="EMBL/GenBank/DDBJ databases">
        <title>Genomic Encyclopedia of Type Strains, Phase IV (KMG-IV): sequencing the most valuable type-strain genomes for metagenomic binning, comparative biology and taxonomic classification.</title>
        <authorList>
            <person name="Goeker M."/>
        </authorList>
    </citation>
    <scope>NUCLEOTIDE SEQUENCE [LARGE SCALE GENOMIC DNA]</scope>
    <source>
        <strain evidence="3 4">DSM 44952</strain>
    </source>
</reference>
<proteinExistence type="predicted"/>
<dbReference type="Pfam" id="PF00376">
    <property type="entry name" value="MerR"/>
    <property type="match status" value="1"/>
</dbReference>
<gene>
    <name evidence="3" type="ORF">DFR68_102597</name>
</gene>
<name>A0A370HC24_9NOCA</name>
<dbReference type="PANTHER" id="PTHR30204:SF93">
    <property type="entry name" value="HTH MERR-TYPE DOMAIN-CONTAINING PROTEIN"/>
    <property type="match status" value="1"/>
</dbReference>
<sequence length="257" mass="28787">MHIGLTTGQAAAFADVTVKTVRHYHRLGLVDEPERDASGYRRYGSQQLLQLVRVRTLARAGVPLAEIPALLEADPDQFATAIVDIDQRLSQHIAELTARRVTLHRLENGDRALLPDRACALLDRLRELDLGPKIVDAYRDSLILAKALFPDHFDDYLTDFETAMADSVYAELIRQCWEADDWHTDDPRIPELAEQVADHLLRHPELTQFTGNLAAPDGATRYGVINHHGQQQPSTSARLTALIEQRLRAGGVDIPRQ</sequence>
<keyword evidence="1 3" id="KW-0238">DNA-binding</keyword>
<organism evidence="3 4">
    <name type="scientific">Nocardia mexicana</name>
    <dbReference type="NCBI Taxonomy" id="279262"/>
    <lineage>
        <taxon>Bacteria</taxon>
        <taxon>Bacillati</taxon>
        <taxon>Actinomycetota</taxon>
        <taxon>Actinomycetes</taxon>
        <taxon>Mycobacteriales</taxon>
        <taxon>Nocardiaceae</taxon>
        <taxon>Nocardia</taxon>
    </lineage>
</organism>
<comment type="caution">
    <text evidence="3">The sequence shown here is derived from an EMBL/GenBank/DDBJ whole genome shotgun (WGS) entry which is preliminary data.</text>
</comment>
<feature type="domain" description="HTH merR-type" evidence="2">
    <location>
        <begin position="4"/>
        <end position="73"/>
    </location>
</feature>
<evidence type="ECO:0000259" key="2">
    <source>
        <dbReference type="PROSITE" id="PS50937"/>
    </source>
</evidence>
<dbReference type="OrthoDB" id="4569196at2"/>
<dbReference type="AlphaFoldDB" id="A0A370HC24"/>
<dbReference type="CDD" id="cd00592">
    <property type="entry name" value="HTH_MerR-like"/>
    <property type="match status" value="1"/>
</dbReference>
<dbReference type="SMART" id="SM00422">
    <property type="entry name" value="HTH_MERR"/>
    <property type="match status" value="1"/>
</dbReference>
<evidence type="ECO:0000256" key="1">
    <source>
        <dbReference type="ARBA" id="ARBA00023125"/>
    </source>
</evidence>
<evidence type="ECO:0000313" key="4">
    <source>
        <dbReference type="Proteomes" id="UP000255355"/>
    </source>
</evidence>